<keyword evidence="1" id="KW-0472">Membrane</keyword>
<keyword evidence="1" id="KW-1133">Transmembrane helix</keyword>
<evidence type="ECO:0000313" key="2">
    <source>
        <dbReference type="EMBL" id="MBB4712864.1"/>
    </source>
</evidence>
<proteinExistence type="predicted"/>
<name>A0A7W7GH49_9ACTN</name>
<protein>
    <submittedName>
        <fullName evidence="2">Uncharacterized protein</fullName>
    </submittedName>
</protein>
<dbReference type="EMBL" id="JACHMS010000001">
    <property type="protein sequence ID" value="MBB4712864.1"/>
    <property type="molecule type" value="Genomic_DNA"/>
</dbReference>
<feature type="transmembrane region" description="Helical" evidence="1">
    <location>
        <begin position="49"/>
        <end position="66"/>
    </location>
</feature>
<evidence type="ECO:0000256" key="1">
    <source>
        <dbReference type="SAM" id="Phobius"/>
    </source>
</evidence>
<feature type="transmembrane region" description="Helical" evidence="1">
    <location>
        <begin position="23"/>
        <end position="43"/>
    </location>
</feature>
<gene>
    <name evidence="2" type="ORF">BJ965_002746</name>
</gene>
<dbReference type="Proteomes" id="UP000565089">
    <property type="component" value="Unassembled WGS sequence"/>
</dbReference>
<keyword evidence="3" id="KW-1185">Reference proteome</keyword>
<organism evidence="2 3">
    <name type="scientific">Streptomyces luteogriseus</name>
    <dbReference type="NCBI Taxonomy" id="68233"/>
    <lineage>
        <taxon>Bacteria</taxon>
        <taxon>Bacillati</taxon>
        <taxon>Actinomycetota</taxon>
        <taxon>Actinomycetes</taxon>
        <taxon>Kitasatosporales</taxon>
        <taxon>Streptomycetaceae</taxon>
        <taxon>Streptomyces</taxon>
    </lineage>
</organism>
<comment type="caution">
    <text evidence="2">The sequence shown here is derived from an EMBL/GenBank/DDBJ whole genome shotgun (WGS) entry which is preliminary data.</text>
</comment>
<reference evidence="2 3" key="1">
    <citation type="submission" date="2020-08" db="EMBL/GenBank/DDBJ databases">
        <title>Sequencing the genomes of 1000 actinobacteria strains.</title>
        <authorList>
            <person name="Klenk H.-P."/>
        </authorList>
    </citation>
    <scope>NUCLEOTIDE SEQUENCE [LARGE SCALE GENOMIC DNA]</scope>
    <source>
        <strain evidence="2 3">DSM 40483</strain>
    </source>
</reference>
<keyword evidence="1" id="KW-0812">Transmembrane</keyword>
<accession>A0A7W7GH49</accession>
<sequence length="75" mass="7658">MSETGPQARTAEGEPALRRGLGIWWRHVLAPVAGAAITIAVIVEASGTAQVVGAMWLAVGLAVLAVQGSRRAVPS</sequence>
<evidence type="ECO:0000313" key="3">
    <source>
        <dbReference type="Proteomes" id="UP000565089"/>
    </source>
</evidence>
<dbReference type="AlphaFoldDB" id="A0A7W7GH49"/>